<feature type="compositionally biased region" description="Acidic residues" evidence="1">
    <location>
        <begin position="133"/>
        <end position="142"/>
    </location>
</feature>
<organism evidence="2 3">
    <name type="scientific">Candolleomyces aberdarensis</name>
    <dbReference type="NCBI Taxonomy" id="2316362"/>
    <lineage>
        <taxon>Eukaryota</taxon>
        <taxon>Fungi</taxon>
        <taxon>Dikarya</taxon>
        <taxon>Basidiomycota</taxon>
        <taxon>Agaricomycotina</taxon>
        <taxon>Agaricomycetes</taxon>
        <taxon>Agaricomycetidae</taxon>
        <taxon>Agaricales</taxon>
        <taxon>Agaricineae</taxon>
        <taxon>Psathyrellaceae</taxon>
        <taxon>Candolleomyces</taxon>
    </lineage>
</organism>
<gene>
    <name evidence="2" type="ORF">EST38_g5833</name>
</gene>
<protein>
    <submittedName>
        <fullName evidence="2">Uncharacterized protein</fullName>
    </submittedName>
</protein>
<comment type="caution">
    <text evidence="2">The sequence shown here is derived from an EMBL/GenBank/DDBJ whole genome shotgun (WGS) entry which is preliminary data.</text>
</comment>
<reference evidence="2 3" key="1">
    <citation type="submission" date="2019-01" db="EMBL/GenBank/DDBJ databases">
        <title>Draft genome sequence of Psathyrella aberdarensis IHI B618.</title>
        <authorList>
            <person name="Buettner E."/>
            <person name="Kellner H."/>
        </authorList>
    </citation>
    <scope>NUCLEOTIDE SEQUENCE [LARGE SCALE GENOMIC DNA]</scope>
    <source>
        <strain evidence="2 3">IHI B618</strain>
    </source>
</reference>
<accession>A0A4Q2DMS2</accession>
<name>A0A4Q2DMS2_9AGAR</name>
<dbReference type="Proteomes" id="UP000290288">
    <property type="component" value="Unassembled WGS sequence"/>
</dbReference>
<sequence>MDCTIPAFKDVVFDNLFTFETLPLPGSLVKVPYPVWDDGEPVTPDNLEKHSCTNYFDIPKCYHSAESVLNVRGRGNGKTVSLVCGEKDKCNFKHILKNPTLVCRMYRERGSDISASDVSGSSTDSEFVSSDSVIDDDSEEYEPNSSQDSSTEGGIRSNGTDQAKRKGSYSPPSSEKENPYHTRVGVKRRRLHPQAPPLGDLRGSE</sequence>
<dbReference type="AlphaFoldDB" id="A0A4Q2DMS2"/>
<proteinExistence type="predicted"/>
<feature type="compositionally biased region" description="Polar residues" evidence="1">
    <location>
        <begin position="143"/>
        <end position="161"/>
    </location>
</feature>
<evidence type="ECO:0000313" key="2">
    <source>
        <dbReference type="EMBL" id="RXW20025.1"/>
    </source>
</evidence>
<feature type="region of interest" description="Disordered" evidence="1">
    <location>
        <begin position="113"/>
        <end position="205"/>
    </location>
</feature>
<feature type="compositionally biased region" description="Low complexity" evidence="1">
    <location>
        <begin position="113"/>
        <end position="132"/>
    </location>
</feature>
<keyword evidence="3" id="KW-1185">Reference proteome</keyword>
<dbReference type="OrthoDB" id="3070581at2759"/>
<evidence type="ECO:0000256" key="1">
    <source>
        <dbReference type="SAM" id="MobiDB-lite"/>
    </source>
</evidence>
<evidence type="ECO:0000313" key="3">
    <source>
        <dbReference type="Proteomes" id="UP000290288"/>
    </source>
</evidence>
<dbReference type="EMBL" id="SDEE01000170">
    <property type="protein sequence ID" value="RXW20025.1"/>
    <property type="molecule type" value="Genomic_DNA"/>
</dbReference>